<proteinExistence type="predicted"/>
<dbReference type="AlphaFoldDB" id="A0A8H7ZNW4"/>
<evidence type="ECO:0000256" key="1">
    <source>
        <dbReference type="ARBA" id="ARBA00022737"/>
    </source>
</evidence>
<dbReference type="PROSITE" id="PS50088">
    <property type="entry name" value="ANK_REPEAT"/>
    <property type="match status" value="1"/>
</dbReference>
<dbReference type="GO" id="GO:0045944">
    <property type="term" value="P:positive regulation of transcription by RNA polymerase II"/>
    <property type="evidence" value="ECO:0007669"/>
    <property type="project" value="UniProtKB-ARBA"/>
</dbReference>
<keyword evidence="5" id="KW-1185">Reference proteome</keyword>
<dbReference type="GO" id="GO:0030907">
    <property type="term" value="C:MBF transcription complex"/>
    <property type="evidence" value="ECO:0007669"/>
    <property type="project" value="TreeGrafter"/>
</dbReference>
<keyword evidence="1" id="KW-0677">Repeat</keyword>
<protein>
    <submittedName>
        <fullName evidence="4">Uncharacterized protein</fullName>
    </submittedName>
</protein>
<dbReference type="PROSITE" id="PS50297">
    <property type="entry name" value="ANK_REP_REGION"/>
    <property type="match status" value="1"/>
</dbReference>
<dbReference type="SMART" id="SM00248">
    <property type="entry name" value="ANK"/>
    <property type="match status" value="2"/>
</dbReference>
<dbReference type="GO" id="GO:0033309">
    <property type="term" value="C:SBF transcription complex"/>
    <property type="evidence" value="ECO:0007669"/>
    <property type="project" value="TreeGrafter"/>
</dbReference>
<dbReference type="SUPFAM" id="SSF48403">
    <property type="entry name" value="Ankyrin repeat"/>
    <property type="match status" value="1"/>
</dbReference>
<evidence type="ECO:0000313" key="5">
    <source>
        <dbReference type="Proteomes" id="UP000673691"/>
    </source>
</evidence>
<accession>A0A8H7ZNW4</accession>
<dbReference type="EMBL" id="JAEFCI010011480">
    <property type="protein sequence ID" value="KAG5456597.1"/>
    <property type="molecule type" value="Genomic_DNA"/>
</dbReference>
<dbReference type="PANTHER" id="PTHR43828">
    <property type="entry name" value="ASPARAGINASE"/>
    <property type="match status" value="1"/>
</dbReference>
<gene>
    <name evidence="4" type="ORF">BJ554DRAFT_3623</name>
</gene>
<reference evidence="4 5" key="1">
    <citation type="journal article" name="Sci. Rep.">
        <title>Genome-scale phylogenetic analyses confirm Olpidium as the closest living zoosporic fungus to the non-flagellated, terrestrial fungi.</title>
        <authorList>
            <person name="Chang Y."/>
            <person name="Rochon D."/>
            <person name="Sekimoto S."/>
            <person name="Wang Y."/>
            <person name="Chovatia M."/>
            <person name="Sandor L."/>
            <person name="Salamov A."/>
            <person name="Grigoriev I.V."/>
            <person name="Stajich J.E."/>
            <person name="Spatafora J.W."/>
        </authorList>
    </citation>
    <scope>NUCLEOTIDE SEQUENCE [LARGE SCALE GENOMIC DNA]</scope>
    <source>
        <strain evidence="4">S191</strain>
    </source>
</reference>
<evidence type="ECO:0000256" key="2">
    <source>
        <dbReference type="PROSITE-ProRule" id="PRU00023"/>
    </source>
</evidence>
<dbReference type="OrthoDB" id="6718656at2759"/>
<name>A0A8H7ZNW4_9FUNG</name>
<sequence>MFAQDRDGWTVLHHAVRMAGLASMETAARYYMERLVDLIVLNFEDLFPLVDISDANGDTALALAAKLGDRRLVLVLLKAGGDPTIKNKMNKSADDYATEYLRRGGGEAGPAARGRFGDVFCVGGRPEPPPAPGGETAPAATAGRAFPTLDGLGISGLAACDFAGGAGPLAAGQGAAAAGAAASSAVSREIARTNAELGDVVRMLARIRQDAEDARRTIRTMQPETDRIPELRSQVRELEAELRRTIYHNQRLKVRSLVHQLSDQPAQAPRNRRDLLEELHAKSRPKEGLLADAASMRDALAALLRDRRELVEDAVRLRAECGGPRCNLYRGLIAKCCDVAPDEVDGMVQPMLELLQSAAKGERDLPPRPLRPPQPRPLPGHQTSPAAAGLFIESAAGGRGTRVL</sequence>
<dbReference type="InterPro" id="IPR051642">
    <property type="entry name" value="SWI6-like"/>
</dbReference>
<feature type="region of interest" description="Disordered" evidence="3">
    <location>
        <begin position="360"/>
        <end position="385"/>
    </location>
</feature>
<dbReference type="Pfam" id="PF00023">
    <property type="entry name" value="Ank"/>
    <property type="match status" value="1"/>
</dbReference>
<dbReference type="Proteomes" id="UP000673691">
    <property type="component" value="Unassembled WGS sequence"/>
</dbReference>
<evidence type="ECO:0000313" key="4">
    <source>
        <dbReference type="EMBL" id="KAG5456597.1"/>
    </source>
</evidence>
<dbReference type="InterPro" id="IPR002110">
    <property type="entry name" value="Ankyrin_rpt"/>
</dbReference>
<dbReference type="PANTHER" id="PTHR43828:SF3">
    <property type="entry name" value="CHROMO DOMAIN-CONTAINING PROTEIN"/>
    <property type="match status" value="1"/>
</dbReference>
<dbReference type="Gene3D" id="1.25.40.20">
    <property type="entry name" value="Ankyrin repeat-containing domain"/>
    <property type="match status" value="1"/>
</dbReference>
<feature type="compositionally biased region" description="Pro residues" evidence="3">
    <location>
        <begin position="367"/>
        <end position="378"/>
    </location>
</feature>
<keyword evidence="2" id="KW-0040">ANK repeat</keyword>
<evidence type="ECO:0000256" key="3">
    <source>
        <dbReference type="SAM" id="MobiDB-lite"/>
    </source>
</evidence>
<dbReference type="InterPro" id="IPR036770">
    <property type="entry name" value="Ankyrin_rpt-contain_sf"/>
</dbReference>
<feature type="repeat" description="ANK" evidence="2">
    <location>
        <begin position="56"/>
        <end position="88"/>
    </location>
</feature>
<organism evidence="4 5">
    <name type="scientific">Olpidium bornovanus</name>
    <dbReference type="NCBI Taxonomy" id="278681"/>
    <lineage>
        <taxon>Eukaryota</taxon>
        <taxon>Fungi</taxon>
        <taxon>Fungi incertae sedis</taxon>
        <taxon>Olpidiomycota</taxon>
        <taxon>Olpidiomycotina</taxon>
        <taxon>Olpidiomycetes</taxon>
        <taxon>Olpidiales</taxon>
        <taxon>Olpidiaceae</taxon>
        <taxon>Olpidium</taxon>
    </lineage>
</organism>
<comment type="caution">
    <text evidence="4">The sequence shown here is derived from an EMBL/GenBank/DDBJ whole genome shotgun (WGS) entry which is preliminary data.</text>
</comment>